<dbReference type="PANTHER" id="PTHR31915:SF6">
    <property type="entry name" value="SKICH DOMAIN-CONTAINING PROTEIN"/>
    <property type="match status" value="1"/>
</dbReference>
<dbReference type="EMBL" id="PZQS01000002">
    <property type="protein sequence ID" value="PVD37239.1"/>
    <property type="molecule type" value="Genomic_DNA"/>
</dbReference>
<organism evidence="5 6">
    <name type="scientific">Pomacea canaliculata</name>
    <name type="common">Golden apple snail</name>
    <dbReference type="NCBI Taxonomy" id="400727"/>
    <lineage>
        <taxon>Eukaryota</taxon>
        <taxon>Metazoa</taxon>
        <taxon>Spiralia</taxon>
        <taxon>Lophotrochozoa</taxon>
        <taxon>Mollusca</taxon>
        <taxon>Gastropoda</taxon>
        <taxon>Caenogastropoda</taxon>
        <taxon>Architaenioglossa</taxon>
        <taxon>Ampullarioidea</taxon>
        <taxon>Ampullariidae</taxon>
        <taxon>Pomacea</taxon>
    </lineage>
</organism>
<feature type="domain" description="SKICH" evidence="4">
    <location>
        <begin position="24"/>
        <end position="129"/>
    </location>
</feature>
<keyword evidence="6" id="KW-1185">Reference proteome</keyword>
<sequence length="807" mass="91402">MENSGPLEGSSPETPARHSEFAAVVFHEIAEMYPTDSDVVCSYTLTENITASPRDWVGLYKVGWLTPRDYVYYEWAPTPSLAESGSSVGAKASIVFPENRLPKDDGEFYQFCYVSQSGTIRGASTPFQFKQPCAEEFVEICDSDNEMLVIRHKKKYLEEEISKITTRLHAMEQERESLIKKLHRYHLAEEETNAKLAELTSKLTEMTSATKDMSIAHDEVKEKLALSEKERERLEMLLHEKDAKIHEYQQEIKTLTAAKDELEGLNRSLINEMDSYKLQVAESQAIATSHLKEIEVLSQELDDLQKRLSLCVPVSEKEAVDANIKQLEMKINAEVARVTELKQQSCTDRVTIQTLETQVQNLEDQLQAAHEMKRMMSIELESFHLAQAKLSSDLENTKEENHALKEQLALVEAGFTDELKQLRIEQTLREKELESHSEKIQLTEEENTKLKEQIKELEQVGQRSQEGALYALQKMSVARAVRAKAVEYKTEKISLVAASPEDQTPNSTTLEVSPRQIKKEKYKRLYQEEKNKGEMMQNHYYEQLSRKDAEIDKVRKTAAEQREIFEQQIRILEKCIAEKDAHITDLNNQLRDLKVEEKSRTEAQSGHSASCHGSNYVQGDHSNGYEDHFLDAAGGSRRERGPAFYYIPTTECEQEEVGACGSTASSNSTDGNGNQSSWELPPPLQPQVLPSAKLAAVKQQIGCSSYPEYDEACHDLLFEDAAPDVIPQCEDERFMDAIGEGMKICPVCEMHINTAEGLDSEFAEHVVGHFGRLCPICKYQADDSMPLEDFKEHVNTCCDSNGPGSRK</sequence>
<accession>A0A2T7PUZ7</accession>
<evidence type="ECO:0000256" key="3">
    <source>
        <dbReference type="SAM" id="MobiDB-lite"/>
    </source>
</evidence>
<evidence type="ECO:0000259" key="4">
    <source>
        <dbReference type="Pfam" id="PF17751"/>
    </source>
</evidence>
<evidence type="ECO:0000313" key="5">
    <source>
        <dbReference type="EMBL" id="PVD37239.1"/>
    </source>
</evidence>
<feature type="coiled-coil region" evidence="2">
    <location>
        <begin position="154"/>
        <end position="181"/>
    </location>
</feature>
<evidence type="ECO:0000313" key="6">
    <source>
        <dbReference type="Proteomes" id="UP000245119"/>
    </source>
</evidence>
<feature type="region of interest" description="Disordered" evidence="3">
    <location>
        <begin position="597"/>
        <end position="623"/>
    </location>
</feature>
<feature type="compositionally biased region" description="Polar residues" evidence="3">
    <location>
        <begin position="662"/>
        <end position="678"/>
    </location>
</feature>
<feature type="coiled-coil region" evidence="2">
    <location>
        <begin position="217"/>
        <end position="460"/>
    </location>
</feature>
<protein>
    <recommendedName>
        <fullName evidence="4">SKICH domain-containing protein</fullName>
    </recommendedName>
</protein>
<dbReference type="InterPro" id="IPR041611">
    <property type="entry name" value="SKICH"/>
</dbReference>
<dbReference type="AlphaFoldDB" id="A0A2T7PUZ7"/>
<dbReference type="STRING" id="400727.A0A2T7PUZ7"/>
<comment type="caution">
    <text evidence="5">The sequence shown here is derived from an EMBL/GenBank/DDBJ whole genome shotgun (WGS) entry which is preliminary data.</text>
</comment>
<dbReference type="Pfam" id="PF17751">
    <property type="entry name" value="SKICH"/>
    <property type="match status" value="1"/>
</dbReference>
<keyword evidence="1 2" id="KW-0175">Coiled coil</keyword>
<dbReference type="Gene3D" id="2.60.40.2840">
    <property type="match status" value="1"/>
</dbReference>
<feature type="region of interest" description="Disordered" evidence="3">
    <location>
        <begin position="657"/>
        <end position="685"/>
    </location>
</feature>
<feature type="compositionally biased region" description="Polar residues" evidence="3">
    <location>
        <begin position="602"/>
        <end position="621"/>
    </location>
</feature>
<dbReference type="Proteomes" id="UP000245119">
    <property type="component" value="Linkage Group LG2"/>
</dbReference>
<evidence type="ECO:0000256" key="2">
    <source>
        <dbReference type="SAM" id="Coils"/>
    </source>
</evidence>
<gene>
    <name evidence="5" type="ORF">C0Q70_04234</name>
</gene>
<dbReference type="InterPro" id="IPR051002">
    <property type="entry name" value="UBA_autophagy_assoc_protein"/>
</dbReference>
<proteinExistence type="predicted"/>
<name>A0A2T7PUZ7_POMCA</name>
<dbReference type="Gene3D" id="6.20.250.40">
    <property type="match status" value="1"/>
</dbReference>
<dbReference type="CDD" id="cd21965">
    <property type="entry name" value="Zn-C2H2_CALCOCO1_TAX1BP1_like"/>
    <property type="match status" value="1"/>
</dbReference>
<evidence type="ECO:0000256" key="1">
    <source>
        <dbReference type="ARBA" id="ARBA00023054"/>
    </source>
</evidence>
<dbReference type="OrthoDB" id="10015001at2759"/>
<dbReference type="PANTHER" id="PTHR31915">
    <property type="entry name" value="SKICH DOMAIN-CONTAINING PROTEIN"/>
    <property type="match status" value="1"/>
</dbReference>
<reference evidence="5 6" key="1">
    <citation type="submission" date="2018-04" db="EMBL/GenBank/DDBJ databases">
        <title>The genome of golden apple snail Pomacea canaliculata provides insight into stress tolerance and invasive adaptation.</title>
        <authorList>
            <person name="Liu C."/>
            <person name="Liu B."/>
            <person name="Ren Y."/>
            <person name="Zhang Y."/>
            <person name="Wang H."/>
            <person name="Li S."/>
            <person name="Jiang F."/>
            <person name="Yin L."/>
            <person name="Zhang G."/>
            <person name="Qian W."/>
            <person name="Fan W."/>
        </authorList>
    </citation>
    <scope>NUCLEOTIDE SEQUENCE [LARGE SCALE GENOMIC DNA]</scope>
    <source>
        <strain evidence="5">SZHN2017</strain>
        <tissue evidence="5">Muscle</tissue>
    </source>
</reference>